<reference evidence="3 4" key="1">
    <citation type="submission" date="2021-04" db="EMBL/GenBank/DDBJ databases">
        <authorList>
            <person name="Pira H."/>
            <person name="Risdian C."/>
            <person name="Wink J."/>
        </authorList>
    </citation>
    <scope>NUCLEOTIDE SEQUENCE [LARGE SCALE GENOMIC DNA]</scope>
    <source>
        <strain evidence="3 4">WH53</strain>
    </source>
</reference>
<comment type="caution">
    <text evidence="3">The sequence shown here is derived from an EMBL/GenBank/DDBJ whole genome shotgun (WGS) entry which is preliminary data.</text>
</comment>
<proteinExistence type="predicted"/>
<dbReference type="Gene3D" id="3.30.70.1230">
    <property type="entry name" value="Nucleotide cyclase"/>
    <property type="match status" value="1"/>
</dbReference>
<accession>A0ABS5ZAX0</accession>
<evidence type="ECO:0000256" key="1">
    <source>
        <dbReference type="SAM" id="Phobius"/>
    </source>
</evidence>
<dbReference type="Pfam" id="PF00211">
    <property type="entry name" value="Guanylate_cyc"/>
    <property type="match status" value="1"/>
</dbReference>
<feature type="transmembrane region" description="Helical" evidence="1">
    <location>
        <begin position="29"/>
        <end position="48"/>
    </location>
</feature>
<dbReference type="InterPro" id="IPR029787">
    <property type="entry name" value="Nucleotide_cyclase"/>
</dbReference>
<dbReference type="CDD" id="cd07302">
    <property type="entry name" value="CHD"/>
    <property type="match status" value="1"/>
</dbReference>
<organism evidence="3 4">
    <name type="scientific">Zooshikella harenae</name>
    <dbReference type="NCBI Taxonomy" id="2827238"/>
    <lineage>
        <taxon>Bacteria</taxon>
        <taxon>Pseudomonadati</taxon>
        <taxon>Pseudomonadota</taxon>
        <taxon>Gammaproteobacteria</taxon>
        <taxon>Oceanospirillales</taxon>
        <taxon>Zooshikellaceae</taxon>
        <taxon>Zooshikella</taxon>
    </lineage>
</organism>
<feature type="transmembrane region" description="Helical" evidence="1">
    <location>
        <begin position="131"/>
        <end position="150"/>
    </location>
</feature>
<dbReference type="PANTHER" id="PTHR43081:SF1">
    <property type="entry name" value="ADENYLATE CYCLASE, TERMINAL-DIFFERENTIATION SPECIFIC"/>
    <property type="match status" value="1"/>
</dbReference>
<keyword evidence="4" id="KW-1185">Reference proteome</keyword>
<dbReference type="PROSITE" id="PS50125">
    <property type="entry name" value="GUANYLATE_CYCLASE_2"/>
    <property type="match status" value="1"/>
</dbReference>
<feature type="transmembrane region" description="Helical" evidence="1">
    <location>
        <begin position="54"/>
        <end position="71"/>
    </location>
</feature>
<evidence type="ECO:0000313" key="3">
    <source>
        <dbReference type="EMBL" id="MBU2710052.1"/>
    </source>
</evidence>
<gene>
    <name evidence="3" type="ORF">KCG35_03180</name>
</gene>
<feature type="transmembrane region" description="Helical" evidence="1">
    <location>
        <begin position="91"/>
        <end position="111"/>
    </location>
</feature>
<dbReference type="InterPro" id="IPR001054">
    <property type="entry name" value="A/G_cyclase"/>
</dbReference>
<dbReference type="Proteomes" id="UP000690515">
    <property type="component" value="Unassembled WGS sequence"/>
</dbReference>
<name>A0ABS5ZAX0_9GAMM</name>
<dbReference type="RefSeq" id="WP_215818213.1">
    <property type="nucleotide sequence ID" value="NZ_JAGSOY010000004.1"/>
</dbReference>
<evidence type="ECO:0000259" key="2">
    <source>
        <dbReference type="PROSITE" id="PS50125"/>
    </source>
</evidence>
<dbReference type="EMBL" id="JAGSOY010000004">
    <property type="protein sequence ID" value="MBU2710052.1"/>
    <property type="molecule type" value="Genomic_DNA"/>
</dbReference>
<keyword evidence="1" id="KW-0472">Membrane</keyword>
<dbReference type="PANTHER" id="PTHR43081">
    <property type="entry name" value="ADENYLATE CYCLASE, TERMINAL-DIFFERENTIATION SPECIFIC-RELATED"/>
    <property type="match status" value="1"/>
</dbReference>
<protein>
    <submittedName>
        <fullName evidence="3">Adenylate/guanylate cyclase domain-containing protein</fullName>
    </submittedName>
</protein>
<keyword evidence="1" id="KW-1133">Transmembrane helix</keyword>
<feature type="domain" description="Guanylate cyclase" evidence="2">
    <location>
        <begin position="178"/>
        <end position="307"/>
    </location>
</feature>
<dbReference type="InterPro" id="IPR050697">
    <property type="entry name" value="Adenylyl/Guanylyl_Cyclase_3/4"/>
</dbReference>
<keyword evidence="1" id="KW-0812">Transmembrane</keyword>
<sequence length="355" mass="40273">MTRLKEVLKRNSRMNIRFLYFGSMLVRKGIVKVITIMLMSSILGYIYSLSSDRTLFHVITLSILVSLLVSFTELNHVMTKIAEVFVQLNQLVFALVLSVFATLIIGAIEYYSLVNTQIFIPQCSQPFLAPGIWHDIIYSFLLALGLNFILRINTHLGTATFWGLFLGKYRTPTNEQRVFMFIDLVGSTSLTRELGDNVAQQFFSHFFADIAGIVSNYGGFMQRVIGDEVLVTWQMKNNTDNQRCIQCVESLCTMMEAKKNEYLKRYSRVPDFRISIHSGDVLVAEVGTIKRELVFFGDTINTAAKMMSVSKEKNVKIIASNRFMDSIKLPAIFSNRTVVPSNQSLSVKCIALELK</sequence>
<dbReference type="SUPFAM" id="SSF55073">
    <property type="entry name" value="Nucleotide cyclase"/>
    <property type="match status" value="1"/>
</dbReference>
<evidence type="ECO:0000313" key="4">
    <source>
        <dbReference type="Proteomes" id="UP000690515"/>
    </source>
</evidence>